<reference evidence="8" key="1">
    <citation type="submission" date="2022-09" db="EMBL/GenBank/DDBJ databases">
        <title>Aureispira anguillicida sp. nov., isolated from Leptocephalus of Japanese eel Anguilla japonica.</title>
        <authorList>
            <person name="Yuasa K."/>
            <person name="Mekata T."/>
            <person name="Ikunari K."/>
        </authorList>
    </citation>
    <scope>NUCLEOTIDE SEQUENCE</scope>
    <source>
        <strain evidence="8">EL160426</strain>
    </source>
</reference>
<organism evidence="8 9">
    <name type="scientific">Aureispira anguillae</name>
    <dbReference type="NCBI Taxonomy" id="2864201"/>
    <lineage>
        <taxon>Bacteria</taxon>
        <taxon>Pseudomonadati</taxon>
        <taxon>Bacteroidota</taxon>
        <taxon>Saprospiria</taxon>
        <taxon>Saprospirales</taxon>
        <taxon>Saprospiraceae</taxon>
        <taxon>Aureispira</taxon>
    </lineage>
</organism>
<feature type="transmembrane region" description="Helical" evidence="7">
    <location>
        <begin position="110"/>
        <end position="135"/>
    </location>
</feature>
<accession>A0A915VKG1</accession>
<evidence type="ECO:0000313" key="8">
    <source>
        <dbReference type="EMBL" id="BDS09672.1"/>
    </source>
</evidence>
<dbReference type="PANTHER" id="PTHR43141">
    <property type="entry name" value="CYTOCHROME BD2 SUBUNIT II"/>
    <property type="match status" value="1"/>
</dbReference>
<dbReference type="GO" id="GO:0009055">
    <property type="term" value="F:electron transfer activity"/>
    <property type="evidence" value="ECO:0007669"/>
    <property type="project" value="TreeGrafter"/>
</dbReference>
<feature type="transmembrane region" description="Helical" evidence="7">
    <location>
        <begin position="230"/>
        <end position="249"/>
    </location>
</feature>
<protein>
    <submittedName>
        <fullName evidence="8">Cytochrome d ubiquinol oxidase subunit II</fullName>
    </submittedName>
</protein>
<comment type="subcellular location">
    <subcellularLocation>
        <location evidence="1">Cell membrane</location>
        <topology evidence="1">Multi-pass membrane protein</topology>
    </subcellularLocation>
</comment>
<dbReference type="RefSeq" id="WP_264791039.1">
    <property type="nucleotide sequence ID" value="NZ_AP026867.1"/>
</dbReference>
<keyword evidence="3" id="KW-1003">Cell membrane</keyword>
<dbReference type="InterPro" id="IPR003317">
    <property type="entry name" value="Cyt-d_oxidase_su2"/>
</dbReference>
<evidence type="ECO:0000256" key="1">
    <source>
        <dbReference type="ARBA" id="ARBA00004651"/>
    </source>
</evidence>
<feature type="transmembrane region" description="Helical" evidence="7">
    <location>
        <begin position="6"/>
        <end position="32"/>
    </location>
</feature>
<feature type="transmembrane region" description="Helical" evidence="7">
    <location>
        <begin position="301"/>
        <end position="323"/>
    </location>
</feature>
<evidence type="ECO:0000256" key="7">
    <source>
        <dbReference type="SAM" id="Phobius"/>
    </source>
</evidence>
<dbReference type="AlphaFoldDB" id="A0A915VKG1"/>
<dbReference type="Pfam" id="PF02322">
    <property type="entry name" value="Cyt_bd_oxida_II"/>
    <property type="match status" value="1"/>
</dbReference>
<evidence type="ECO:0000313" key="9">
    <source>
        <dbReference type="Proteomes" id="UP001060919"/>
    </source>
</evidence>
<keyword evidence="4 7" id="KW-0812">Transmembrane</keyword>
<dbReference type="KEGG" id="aup:AsAng_0003760"/>
<dbReference type="Proteomes" id="UP001060919">
    <property type="component" value="Chromosome"/>
</dbReference>
<dbReference type="EMBL" id="AP026867">
    <property type="protein sequence ID" value="BDS09672.1"/>
    <property type="molecule type" value="Genomic_DNA"/>
</dbReference>
<gene>
    <name evidence="8" type="ORF">AsAng_0003760</name>
</gene>
<dbReference type="GO" id="GO:0070069">
    <property type="term" value="C:cytochrome complex"/>
    <property type="evidence" value="ECO:0007669"/>
    <property type="project" value="TreeGrafter"/>
</dbReference>
<evidence type="ECO:0000256" key="5">
    <source>
        <dbReference type="ARBA" id="ARBA00022989"/>
    </source>
</evidence>
<evidence type="ECO:0000256" key="4">
    <source>
        <dbReference type="ARBA" id="ARBA00022692"/>
    </source>
</evidence>
<proteinExistence type="inferred from homology"/>
<evidence type="ECO:0000256" key="3">
    <source>
        <dbReference type="ARBA" id="ARBA00022475"/>
    </source>
</evidence>
<sequence>MILFILLVLGVALFLYLILGGADFGAGVIEIFTGKRSIHTITKAIAPVWEANHIWLILVVVIVFNGFPKVYATLSNYLHIPIMIVLMGIIFRGTAFTFRHYDVDQTQPHPYYNLFFRLSSIITPFFLGVLLGAMVLGKMTVDESQGFYAVYIAPWFNGFCFSMGLFVVSLCSYLAAIFLVGESKKESEIRRFHKLIKQTLASAIVSGMLVFASAQWYGASLVDDFLASPISLLFIFLASALIPLILKYIRIFSVWRIRKVVVVQIAFILWAWALVQYPVFIKFSNGEFLSIDNCHAPIRTFEQLTLAIVIGLSIILPALGYLFKVFKQPNTTQDKVV</sequence>
<dbReference type="GO" id="GO:0016682">
    <property type="term" value="F:oxidoreductase activity, acting on diphenols and related substances as donors, oxygen as acceptor"/>
    <property type="evidence" value="ECO:0007669"/>
    <property type="project" value="TreeGrafter"/>
</dbReference>
<comment type="similarity">
    <text evidence="2">Belongs to the cytochrome ubiquinol oxidase subunit 2 family.</text>
</comment>
<feature type="transmembrane region" description="Helical" evidence="7">
    <location>
        <begin position="155"/>
        <end position="180"/>
    </location>
</feature>
<keyword evidence="9" id="KW-1185">Reference proteome</keyword>
<dbReference type="GO" id="GO:0005886">
    <property type="term" value="C:plasma membrane"/>
    <property type="evidence" value="ECO:0007669"/>
    <property type="project" value="UniProtKB-SubCell"/>
</dbReference>
<dbReference type="PANTHER" id="PTHR43141:SF4">
    <property type="entry name" value="CYTOCHROME BD2 SUBUNIT II"/>
    <property type="match status" value="1"/>
</dbReference>
<name>A0A915VKG1_9BACT</name>
<feature type="transmembrane region" description="Helical" evidence="7">
    <location>
        <begin position="77"/>
        <end position="98"/>
    </location>
</feature>
<dbReference type="GO" id="GO:0019646">
    <property type="term" value="P:aerobic electron transport chain"/>
    <property type="evidence" value="ECO:0007669"/>
    <property type="project" value="TreeGrafter"/>
</dbReference>
<evidence type="ECO:0000256" key="2">
    <source>
        <dbReference type="ARBA" id="ARBA00007543"/>
    </source>
</evidence>
<evidence type="ECO:0000256" key="6">
    <source>
        <dbReference type="ARBA" id="ARBA00023136"/>
    </source>
</evidence>
<feature type="transmembrane region" description="Helical" evidence="7">
    <location>
        <begin position="261"/>
        <end position="281"/>
    </location>
</feature>
<feature type="transmembrane region" description="Helical" evidence="7">
    <location>
        <begin position="53"/>
        <end position="71"/>
    </location>
</feature>
<keyword evidence="6 7" id="KW-0472">Membrane</keyword>
<keyword evidence="5 7" id="KW-1133">Transmembrane helix</keyword>
<feature type="transmembrane region" description="Helical" evidence="7">
    <location>
        <begin position="200"/>
        <end position="218"/>
    </location>
</feature>